<proteinExistence type="predicted"/>
<protein>
    <submittedName>
        <fullName evidence="3">Uncharacterized protein</fullName>
    </submittedName>
</protein>
<feature type="transmembrane region" description="Helical" evidence="2">
    <location>
        <begin position="174"/>
        <end position="193"/>
    </location>
</feature>
<evidence type="ECO:0000313" key="3">
    <source>
        <dbReference type="EMBL" id="CAJ0573934.1"/>
    </source>
</evidence>
<feature type="transmembrane region" description="Helical" evidence="2">
    <location>
        <begin position="134"/>
        <end position="154"/>
    </location>
</feature>
<keyword evidence="4" id="KW-1185">Reference proteome</keyword>
<organism evidence="3 4">
    <name type="scientific">Mesorhabditis spiculigera</name>
    <dbReference type="NCBI Taxonomy" id="96644"/>
    <lineage>
        <taxon>Eukaryota</taxon>
        <taxon>Metazoa</taxon>
        <taxon>Ecdysozoa</taxon>
        <taxon>Nematoda</taxon>
        <taxon>Chromadorea</taxon>
        <taxon>Rhabditida</taxon>
        <taxon>Rhabditina</taxon>
        <taxon>Rhabditomorpha</taxon>
        <taxon>Rhabditoidea</taxon>
        <taxon>Rhabditidae</taxon>
        <taxon>Mesorhabditinae</taxon>
        <taxon>Mesorhabditis</taxon>
    </lineage>
</organism>
<comment type="caution">
    <text evidence="3">The sequence shown here is derived from an EMBL/GenBank/DDBJ whole genome shotgun (WGS) entry which is preliminary data.</text>
</comment>
<keyword evidence="2" id="KW-1133">Transmembrane helix</keyword>
<sequence>MSGIISLNYTFSQYFVEAYTPNSFKSEAWRNMICGLPSTIILGAMTSLLLYRRTLLKKYSLLYDISHFLIGVPTNNDNCHPLLFTSVPILQQAYTFYVFLATLSGVAVNAATFIHIKRYARRAGMAVKVDDKQLFYSVSLQSLVPFCSTGLKAISTLSVYSNQFRLPDWVNAFSNVYALLGSSLIPLISIAMVGKLRRSLIKEPVTNMVNSSLNRKTMFFQKTARLALVAKNKNKTQPSSSSSTAAQQTQRKTLGSIAELQATTLRTAA</sequence>
<evidence type="ECO:0000313" key="4">
    <source>
        <dbReference type="Proteomes" id="UP001177023"/>
    </source>
</evidence>
<name>A0AA36CRE6_9BILA</name>
<feature type="transmembrane region" description="Helical" evidence="2">
    <location>
        <begin position="94"/>
        <end position="114"/>
    </location>
</feature>
<dbReference type="InterPro" id="IPR010601">
    <property type="entry name" value="DUF1182"/>
</dbReference>
<evidence type="ECO:0000256" key="2">
    <source>
        <dbReference type="SAM" id="Phobius"/>
    </source>
</evidence>
<dbReference type="AlphaFoldDB" id="A0AA36CRE6"/>
<keyword evidence="2" id="KW-0812">Transmembrane</keyword>
<gene>
    <name evidence="3" type="ORF">MSPICULIGERA_LOCUS12278</name>
</gene>
<evidence type="ECO:0000256" key="1">
    <source>
        <dbReference type="SAM" id="MobiDB-lite"/>
    </source>
</evidence>
<dbReference type="PANTHER" id="PTHR38614">
    <property type="entry name" value="PROTEIN CBG09954"/>
    <property type="match status" value="1"/>
</dbReference>
<accession>A0AA36CRE6</accession>
<feature type="transmembrane region" description="Helical" evidence="2">
    <location>
        <begin position="32"/>
        <end position="51"/>
    </location>
</feature>
<feature type="non-terminal residue" evidence="3">
    <location>
        <position position="269"/>
    </location>
</feature>
<reference evidence="3" key="1">
    <citation type="submission" date="2023-06" db="EMBL/GenBank/DDBJ databases">
        <authorList>
            <person name="Delattre M."/>
        </authorList>
    </citation>
    <scope>NUCLEOTIDE SEQUENCE</scope>
    <source>
        <strain evidence="3">AF72</strain>
    </source>
</reference>
<dbReference type="EMBL" id="CATQJA010002625">
    <property type="protein sequence ID" value="CAJ0573934.1"/>
    <property type="molecule type" value="Genomic_DNA"/>
</dbReference>
<feature type="compositionally biased region" description="Low complexity" evidence="1">
    <location>
        <begin position="235"/>
        <end position="252"/>
    </location>
</feature>
<dbReference type="Proteomes" id="UP001177023">
    <property type="component" value="Unassembled WGS sequence"/>
</dbReference>
<dbReference type="PANTHER" id="PTHR38614:SF1">
    <property type="entry name" value="G_PROTEIN_RECEP_F1_2 DOMAIN-CONTAINING PROTEIN"/>
    <property type="match status" value="1"/>
</dbReference>
<keyword evidence="2" id="KW-0472">Membrane</keyword>
<feature type="region of interest" description="Disordered" evidence="1">
    <location>
        <begin position="232"/>
        <end position="252"/>
    </location>
</feature>